<reference evidence="3 4" key="1">
    <citation type="submission" date="2023-02" db="EMBL/GenBank/DDBJ databases">
        <title>Gemone sequence of Telluria chitinolytica ACM 3522T.</title>
        <authorList>
            <person name="Frediansyah A."/>
            <person name="Miess H."/>
            <person name="Gross H."/>
        </authorList>
    </citation>
    <scope>NUCLEOTIDE SEQUENCE [LARGE SCALE GENOMIC DNA]</scope>
    <source>
        <strain evidence="3 4">ACM 3522</strain>
    </source>
</reference>
<keyword evidence="1" id="KW-1133">Transmembrane helix</keyword>
<feature type="domain" description="DUF6644" evidence="2">
    <location>
        <begin position="29"/>
        <end position="154"/>
    </location>
</feature>
<evidence type="ECO:0000313" key="4">
    <source>
        <dbReference type="Proteomes" id="UP001216510"/>
    </source>
</evidence>
<sequence length="156" mass="16859">MDWTAWLAATTVAQAMRADPWLYPIVEICHIVGFAVLVGAVALFDLRLLGCGRALPVQALAAHLLPWAVGSLLLIVPAGFLMFATQPRDFLTNPAFLLKMTLLLAAGANAAIFHLGVWRHAPGWTTSVPWPARTHALLSLLLWVGVIACGRLLAYL</sequence>
<gene>
    <name evidence="3" type="ORF">PX653_01300</name>
</gene>
<feature type="transmembrane region" description="Helical" evidence="1">
    <location>
        <begin position="96"/>
        <end position="116"/>
    </location>
</feature>
<accession>A0ABY8BEQ5</accession>
<evidence type="ECO:0000313" key="3">
    <source>
        <dbReference type="EMBL" id="WEF33456.1"/>
    </source>
</evidence>
<keyword evidence="4" id="KW-1185">Reference proteome</keyword>
<proteinExistence type="predicted"/>
<dbReference type="EMBL" id="CP119083">
    <property type="protein sequence ID" value="WEF33456.1"/>
    <property type="molecule type" value="Genomic_DNA"/>
</dbReference>
<feature type="transmembrane region" description="Helical" evidence="1">
    <location>
        <begin position="136"/>
        <end position="154"/>
    </location>
</feature>
<dbReference type="InterPro" id="IPR046586">
    <property type="entry name" value="DUF6644"/>
</dbReference>
<feature type="transmembrane region" description="Helical" evidence="1">
    <location>
        <begin position="64"/>
        <end position="84"/>
    </location>
</feature>
<name>A0ABY8BEQ5_9BURK</name>
<protein>
    <recommendedName>
        <fullName evidence="2">DUF6644 domain-containing protein</fullName>
    </recommendedName>
</protein>
<feature type="transmembrane region" description="Helical" evidence="1">
    <location>
        <begin position="21"/>
        <end position="44"/>
    </location>
</feature>
<evidence type="ECO:0000259" key="2">
    <source>
        <dbReference type="Pfam" id="PF20349"/>
    </source>
</evidence>
<dbReference type="Pfam" id="PF20349">
    <property type="entry name" value="DUF6644"/>
    <property type="match status" value="1"/>
</dbReference>
<evidence type="ECO:0000256" key="1">
    <source>
        <dbReference type="SAM" id="Phobius"/>
    </source>
</evidence>
<dbReference type="RefSeq" id="WP_277416157.1">
    <property type="nucleotide sequence ID" value="NZ_CP119083.1"/>
</dbReference>
<keyword evidence="1" id="KW-0812">Transmembrane</keyword>
<keyword evidence="1" id="KW-0472">Membrane</keyword>
<organism evidence="3 4">
    <name type="scientific">Pseudoduganella chitinolytica</name>
    <dbReference type="NCBI Taxonomy" id="34070"/>
    <lineage>
        <taxon>Bacteria</taxon>
        <taxon>Pseudomonadati</taxon>
        <taxon>Pseudomonadota</taxon>
        <taxon>Betaproteobacteria</taxon>
        <taxon>Burkholderiales</taxon>
        <taxon>Oxalobacteraceae</taxon>
        <taxon>Telluria group</taxon>
        <taxon>Pseudoduganella</taxon>
    </lineage>
</organism>
<dbReference type="Proteomes" id="UP001216510">
    <property type="component" value="Chromosome"/>
</dbReference>